<organism evidence="1 2">
    <name type="scientific">Halanaerobium saccharolyticum</name>
    <dbReference type="NCBI Taxonomy" id="43595"/>
    <lineage>
        <taxon>Bacteria</taxon>
        <taxon>Bacillati</taxon>
        <taxon>Bacillota</taxon>
        <taxon>Clostridia</taxon>
        <taxon>Halanaerobiales</taxon>
        <taxon>Halanaerobiaceae</taxon>
        <taxon>Halanaerobium</taxon>
    </lineage>
</organism>
<dbReference type="EMBL" id="SNXX01000044">
    <property type="protein sequence ID" value="TDP83612.1"/>
    <property type="molecule type" value="Genomic_DNA"/>
</dbReference>
<name>A0A4R6RBZ1_9FIRM</name>
<dbReference type="RefSeq" id="WP_133531290.1">
    <property type="nucleotide sequence ID" value="NZ_SNXX01000044.1"/>
</dbReference>
<accession>A0A4R6RBZ1</accession>
<gene>
    <name evidence="1" type="ORF">C7957_1448</name>
</gene>
<evidence type="ECO:0000313" key="1">
    <source>
        <dbReference type="EMBL" id="TDP83612.1"/>
    </source>
</evidence>
<proteinExistence type="predicted"/>
<comment type="caution">
    <text evidence="1">The sequence shown here is derived from an EMBL/GenBank/DDBJ whole genome shotgun (WGS) entry which is preliminary data.</text>
</comment>
<reference evidence="1 2" key="1">
    <citation type="submission" date="2019-03" db="EMBL/GenBank/DDBJ databases">
        <title>Subsurface microbial communities from deep shales in Ohio and West Virginia, USA.</title>
        <authorList>
            <person name="Wrighton K."/>
        </authorList>
    </citation>
    <scope>NUCLEOTIDE SEQUENCE [LARGE SCALE GENOMIC DNA]</scope>
    <source>
        <strain evidence="1 2">MSL 7</strain>
    </source>
</reference>
<protein>
    <submittedName>
        <fullName evidence="1">Uncharacterized protein</fullName>
    </submittedName>
</protein>
<evidence type="ECO:0000313" key="2">
    <source>
        <dbReference type="Proteomes" id="UP000295176"/>
    </source>
</evidence>
<dbReference type="Proteomes" id="UP000295176">
    <property type="component" value="Unassembled WGS sequence"/>
</dbReference>
<sequence>MKKQLLIGVITAALFLISTLLFPIAAASDQQDINSGKEDFLSKYYLNEQGIIKPKIAEIIINYRAEIVIQAIAAKDFAEVGEYVHPKKGLRFTPYTYVREEKDVVMTKEEVHGFFEDDNKYLWGRYDGSGKQIRLTPAEYYQEFIYTADFIKVEEIGYNEVLSSGNMLENQFEVYDNPIIVEYYFSGFKPKFEGMDWQSLRLVFEKYQGEWKLTGIIHNQWTI</sequence>
<dbReference type="AlphaFoldDB" id="A0A4R6RBZ1"/>